<dbReference type="Gene3D" id="2.70.98.20">
    <property type="entry name" value="Copper amine oxidase, catalytic domain"/>
    <property type="match status" value="1"/>
</dbReference>
<proteinExistence type="inferred from homology"/>
<gene>
    <name evidence="3" type="ORF">PVAG01_09657</name>
</gene>
<dbReference type="Proteomes" id="UP001629113">
    <property type="component" value="Unassembled WGS sequence"/>
</dbReference>
<feature type="domain" description="Copper amine oxidase catalytic" evidence="2">
    <location>
        <begin position="12"/>
        <end position="116"/>
    </location>
</feature>
<evidence type="ECO:0000313" key="3">
    <source>
        <dbReference type="EMBL" id="KAL3419435.1"/>
    </source>
</evidence>
<keyword evidence="4" id="KW-1185">Reference proteome</keyword>
<dbReference type="EC" id="1.4.3.-" evidence="1"/>
<evidence type="ECO:0000259" key="2">
    <source>
        <dbReference type="Pfam" id="PF01179"/>
    </source>
</evidence>
<keyword evidence="1" id="KW-0560">Oxidoreductase</keyword>
<dbReference type="EMBL" id="JBFCZG010000008">
    <property type="protein sequence ID" value="KAL3419435.1"/>
    <property type="molecule type" value="Genomic_DNA"/>
</dbReference>
<comment type="caution">
    <text evidence="3">The sequence shown here is derived from an EMBL/GenBank/DDBJ whole genome shotgun (WGS) entry which is preliminary data.</text>
</comment>
<evidence type="ECO:0000313" key="4">
    <source>
        <dbReference type="Proteomes" id="UP001629113"/>
    </source>
</evidence>
<dbReference type="PANTHER" id="PTHR10638:SF20">
    <property type="entry name" value="AMINE OXIDASE"/>
    <property type="match status" value="1"/>
</dbReference>
<comment type="PTM">
    <text evidence="1">Topaquinone (TPQ) is generated by copper-dependent autoxidation of a specific tyrosyl residue.</text>
</comment>
<accession>A0ABR4P7Z6</accession>
<keyword evidence="1" id="KW-0801">TPQ</keyword>
<protein>
    <recommendedName>
        <fullName evidence="1">Amine oxidase</fullName>
        <ecNumber evidence="1">1.4.3.-</ecNumber>
    </recommendedName>
</protein>
<dbReference type="InterPro" id="IPR036460">
    <property type="entry name" value="Cu_amine_oxidase_C_sf"/>
</dbReference>
<sequence length="169" mass="19122">MRPGTGMGNPVHLVIQNSTALGKAAEWATMDFWIVKQKDTELKSTSQFNALDIHNPLIDFSQYVNGENIEQEDLVIYFNLGGHHVPHSGDIPNTLMHTSASSIMFVPHNFHDRDPSRQSSTGVRLDVANRSNTKYYGGRIKEDLKVKLSDIEPDMRDYNAKDHPVRKFT</sequence>
<organism evidence="3 4">
    <name type="scientific">Phlyctema vagabunda</name>
    <dbReference type="NCBI Taxonomy" id="108571"/>
    <lineage>
        <taxon>Eukaryota</taxon>
        <taxon>Fungi</taxon>
        <taxon>Dikarya</taxon>
        <taxon>Ascomycota</taxon>
        <taxon>Pezizomycotina</taxon>
        <taxon>Leotiomycetes</taxon>
        <taxon>Helotiales</taxon>
        <taxon>Dermateaceae</taxon>
        <taxon>Phlyctema</taxon>
    </lineage>
</organism>
<keyword evidence="1" id="KW-0186">Copper</keyword>
<dbReference type="PANTHER" id="PTHR10638">
    <property type="entry name" value="COPPER AMINE OXIDASE"/>
    <property type="match status" value="1"/>
</dbReference>
<dbReference type="SUPFAM" id="SSF49998">
    <property type="entry name" value="Amine oxidase catalytic domain"/>
    <property type="match status" value="1"/>
</dbReference>
<comment type="similarity">
    <text evidence="1">Belongs to the copper/topaquinone oxidase family.</text>
</comment>
<comment type="cofactor">
    <cofactor evidence="1">
        <name>Cu cation</name>
        <dbReference type="ChEBI" id="CHEBI:23378"/>
    </cofactor>
    <text evidence="1">Contains 1 topaquinone per subunit.</text>
</comment>
<evidence type="ECO:0000256" key="1">
    <source>
        <dbReference type="RuleBase" id="RU000672"/>
    </source>
</evidence>
<dbReference type="Pfam" id="PF01179">
    <property type="entry name" value="Cu_amine_oxid"/>
    <property type="match status" value="1"/>
</dbReference>
<dbReference type="InterPro" id="IPR000269">
    <property type="entry name" value="Cu_amine_oxidase"/>
</dbReference>
<keyword evidence="1" id="KW-0479">Metal-binding</keyword>
<reference evidence="3 4" key="1">
    <citation type="submission" date="2024-06" db="EMBL/GenBank/DDBJ databases">
        <title>Complete genome of Phlyctema vagabunda strain 19-DSS-EL-015.</title>
        <authorList>
            <person name="Fiorenzani C."/>
        </authorList>
    </citation>
    <scope>NUCLEOTIDE SEQUENCE [LARGE SCALE GENOMIC DNA]</scope>
    <source>
        <strain evidence="3 4">19-DSS-EL-015</strain>
    </source>
</reference>
<name>A0ABR4P7Z6_9HELO</name>
<dbReference type="InterPro" id="IPR015798">
    <property type="entry name" value="Cu_amine_oxidase_C"/>
</dbReference>